<keyword evidence="4" id="KW-1185">Reference proteome</keyword>
<sequence length="1078" mass="123398">MIRLLLAACLLISLTSYSQTLPPPYVPVADVLSQAKELYDSGKYDKAIEKYQVISKRDTAYTLALAEMAQAYVANKEYDKAIAASEEGLQKPSIYQPEFMRLRGVAYERKGDFDKAVSYFEKALESYPFNYAIMFNLGLAYYNHKDYDKATTQFFKILAIDPFHPGSHLNLGRMAAGQGKRTHALLSLGMYMGVNNKDHDRLVLLEKVMSNQFADDGSLPFAGENAFDKTDQILKAGIAMDKNYKLKIPVDAAIVRQYQMFFEQLSKVENKPNDPWYAFYMPIYQMLKDRDLTEPFVYHILGSIDNDQVHKWTKKNDDRLKVFYSATNTELTRKRVLVTAPQLGFSEPVQAWYNDNNGLEALGKKDEAKGKQGHWVYFTNSVRIAEGSYSDAGKKIGVWKYYGDDGVLSSTENYESGETRLYKHGVQVEYFFLKNDEIEGPVELYNACGALREKLGYANGKRHGKGASYFSSGKVMQEYNYDTDQLSGTFTNYYETGTVRNKVAYAQGKAEGVYVEYYANGKVSSTGSYKNGEVNGIWKYYHANGRLNRTGNFTNGTATGEWTFYDVRGNLYGKRTLNEKGNITGEDNTYHDGKLYYTETYKNDLLIKVTYYDPSGKVVGSFGKNDGTFPVKFYYPTGQRFAEGAYKKGRRDGHWKYYYPEGTVESELTYNDGQTQGESIEYFHTGQKMYVSHYVDDEREGVFEEFFVHGQLKQRGYYAAGQREQHWYTYHPDGKLASDYYYIHGDLSGAATEYAVNGKVAEVSTYEGDRMTDIVDMGPDEKPLTKRVEKDKTGHVTFESRYKNGTPQIVFETNCGEYTYIGKMFPDGKTFYDWSSLSGKREGLFRQYAMNGQQTREGYYRDGKAEGLWKGFETDGSADYSGLYLQDEHDSTWTFNYFNGNVYYTREYKNDEANGIVRIFAPDGTPLVEKLYYNNKLVAFRKIAPHEKQEDWTAFTGNQTITATYANGKTAYEEKLANGMIDGARKIYFSNGQLHFEYHFALGDYQGPYTVYFPDGKVEERGNYKFDELDGVYEKFYPNGTPFVRETYQMGVLNGDATYYSKDGKSKTYHFYEGLPHD</sequence>
<feature type="signal peptide" evidence="2">
    <location>
        <begin position="1"/>
        <end position="18"/>
    </location>
</feature>
<dbReference type="InterPro" id="IPR011652">
    <property type="entry name" value="MORN_2"/>
</dbReference>
<gene>
    <name evidence="3" type="ORF">SAMN04488109_2183</name>
</gene>
<feature type="repeat" description="TPR" evidence="1">
    <location>
        <begin position="97"/>
        <end position="130"/>
    </location>
</feature>
<dbReference type="Gene3D" id="1.25.40.10">
    <property type="entry name" value="Tetratricopeptide repeat domain"/>
    <property type="match status" value="1"/>
</dbReference>
<dbReference type="AlphaFoldDB" id="A0A1M5N9K7"/>
<evidence type="ECO:0000313" key="3">
    <source>
        <dbReference type="EMBL" id="SHG86191.1"/>
    </source>
</evidence>
<dbReference type="Pfam" id="PF13432">
    <property type="entry name" value="TPR_16"/>
    <property type="match status" value="2"/>
</dbReference>
<dbReference type="PANTHER" id="PTHR33706:SF1">
    <property type="entry name" value="TPR REPEAT PROTEIN"/>
    <property type="match status" value="1"/>
</dbReference>
<proteinExistence type="predicted"/>
<dbReference type="Gene3D" id="2.20.110.10">
    <property type="entry name" value="Histone H3 K4-specific methyltransferase SET7/9 N-terminal domain"/>
    <property type="match status" value="4"/>
</dbReference>
<keyword evidence="2" id="KW-0732">Signal</keyword>
<feature type="chain" id="PRO_5012928885" evidence="2">
    <location>
        <begin position="19"/>
        <end position="1078"/>
    </location>
</feature>
<dbReference type="OrthoDB" id="7342920at2"/>
<reference evidence="3 4" key="1">
    <citation type="submission" date="2016-11" db="EMBL/GenBank/DDBJ databases">
        <authorList>
            <person name="Jaros S."/>
            <person name="Januszkiewicz K."/>
            <person name="Wedrychowicz H."/>
        </authorList>
    </citation>
    <scope>NUCLEOTIDE SEQUENCE [LARGE SCALE GENOMIC DNA]</scope>
    <source>
        <strain evidence="3 4">DSM 24574</strain>
    </source>
</reference>
<dbReference type="STRING" id="947013.SAMN04488109_2183"/>
<evidence type="ECO:0000256" key="2">
    <source>
        <dbReference type="SAM" id="SignalP"/>
    </source>
</evidence>
<accession>A0A1M5N9K7</accession>
<dbReference type="Gene3D" id="3.90.930.1">
    <property type="match status" value="2"/>
</dbReference>
<feature type="repeat" description="TPR" evidence="1">
    <location>
        <begin position="131"/>
        <end position="164"/>
    </location>
</feature>
<dbReference type="RefSeq" id="WP_073133569.1">
    <property type="nucleotide sequence ID" value="NZ_FQWQ01000001.1"/>
</dbReference>
<organism evidence="3 4">
    <name type="scientific">Chryseolinea serpens</name>
    <dbReference type="NCBI Taxonomy" id="947013"/>
    <lineage>
        <taxon>Bacteria</taxon>
        <taxon>Pseudomonadati</taxon>
        <taxon>Bacteroidota</taxon>
        <taxon>Cytophagia</taxon>
        <taxon>Cytophagales</taxon>
        <taxon>Fulvivirgaceae</taxon>
        <taxon>Chryseolinea</taxon>
    </lineage>
</organism>
<dbReference type="SMART" id="SM00028">
    <property type="entry name" value="TPR"/>
    <property type="match status" value="4"/>
</dbReference>
<dbReference type="SUPFAM" id="SSF48452">
    <property type="entry name" value="TPR-like"/>
    <property type="match status" value="1"/>
</dbReference>
<keyword evidence="1" id="KW-0802">TPR repeat</keyword>
<dbReference type="PROSITE" id="PS50005">
    <property type="entry name" value="TPR"/>
    <property type="match status" value="2"/>
</dbReference>
<dbReference type="InterPro" id="IPR011990">
    <property type="entry name" value="TPR-like_helical_dom_sf"/>
</dbReference>
<evidence type="ECO:0000256" key="1">
    <source>
        <dbReference type="PROSITE-ProRule" id="PRU00339"/>
    </source>
</evidence>
<evidence type="ECO:0000313" key="4">
    <source>
        <dbReference type="Proteomes" id="UP000184212"/>
    </source>
</evidence>
<dbReference type="PANTHER" id="PTHR33706">
    <property type="entry name" value="MORN VARIANT REPEAT PROTEIN"/>
    <property type="match status" value="1"/>
</dbReference>
<dbReference type="PROSITE" id="PS50293">
    <property type="entry name" value="TPR_REGION"/>
    <property type="match status" value="1"/>
</dbReference>
<dbReference type="InterPro" id="IPR019734">
    <property type="entry name" value="TPR_rpt"/>
</dbReference>
<dbReference type="EMBL" id="FQWQ01000001">
    <property type="protein sequence ID" value="SHG86191.1"/>
    <property type="molecule type" value="Genomic_DNA"/>
</dbReference>
<dbReference type="Pfam" id="PF07661">
    <property type="entry name" value="MORN_2"/>
    <property type="match status" value="7"/>
</dbReference>
<dbReference type="Proteomes" id="UP000184212">
    <property type="component" value="Unassembled WGS sequence"/>
</dbReference>
<dbReference type="SUPFAM" id="SSF82185">
    <property type="entry name" value="Histone H3 K4-specific methyltransferase SET7/9 N-terminal domain"/>
    <property type="match status" value="5"/>
</dbReference>
<protein>
    <submittedName>
        <fullName evidence="3">Antitoxin component YwqK of the YwqJK toxin-antitoxin module</fullName>
    </submittedName>
</protein>
<name>A0A1M5N9K7_9BACT</name>